<feature type="compositionally biased region" description="Polar residues" evidence="1">
    <location>
        <begin position="574"/>
        <end position="583"/>
    </location>
</feature>
<dbReference type="Gene3D" id="1.20.1310.20">
    <property type="entry name" value="Duffy-antigen binding domain"/>
    <property type="match status" value="2"/>
</dbReference>
<dbReference type="SUPFAM" id="SSF140924">
    <property type="entry name" value="Duffy binding domain-like"/>
    <property type="match status" value="2"/>
</dbReference>
<feature type="compositionally biased region" description="Basic residues" evidence="1">
    <location>
        <begin position="585"/>
        <end position="597"/>
    </location>
</feature>
<dbReference type="EMBL" id="FMKD01000059">
    <property type="protein sequence ID" value="SCQ12836.1"/>
    <property type="molecule type" value="Genomic_DNA"/>
</dbReference>
<name>A0ABY0KWC8_9APIC</name>
<organism evidence="3 4">
    <name type="scientific">Plasmodium gaboni</name>
    <dbReference type="NCBI Taxonomy" id="647221"/>
    <lineage>
        <taxon>Eukaryota</taxon>
        <taxon>Sar</taxon>
        <taxon>Alveolata</taxon>
        <taxon>Apicomplexa</taxon>
        <taxon>Aconoidasida</taxon>
        <taxon>Haemosporida</taxon>
        <taxon>Plasmodiidae</taxon>
        <taxon>Plasmodium</taxon>
        <taxon>Plasmodium (Laverania)</taxon>
    </lineage>
</organism>
<evidence type="ECO:0000313" key="3">
    <source>
        <dbReference type="EMBL" id="SCQ12836.1"/>
    </source>
</evidence>
<proteinExistence type="predicted"/>
<keyword evidence="4" id="KW-1185">Reference proteome</keyword>
<feature type="region of interest" description="Disordered" evidence="1">
    <location>
        <begin position="574"/>
        <end position="600"/>
    </location>
</feature>
<dbReference type="Pfam" id="PF05424">
    <property type="entry name" value="Duffy_binding"/>
    <property type="match status" value="1"/>
</dbReference>
<dbReference type="InterPro" id="IPR008602">
    <property type="entry name" value="Duffy-antigen-binding"/>
</dbReference>
<feature type="compositionally biased region" description="Low complexity" evidence="1">
    <location>
        <begin position="502"/>
        <end position="511"/>
    </location>
</feature>
<gene>
    <name evidence="3" type="ORF">PGABG01_0022900</name>
</gene>
<dbReference type="InterPro" id="IPR042202">
    <property type="entry name" value="Duffy-ag-bd_sf"/>
</dbReference>
<feature type="compositionally biased region" description="Polar residues" evidence="1">
    <location>
        <begin position="923"/>
        <end position="934"/>
    </location>
</feature>
<evidence type="ECO:0000313" key="4">
    <source>
        <dbReference type="Proteomes" id="UP000831156"/>
    </source>
</evidence>
<dbReference type="Gene3D" id="1.20.58.830">
    <property type="match status" value="2"/>
</dbReference>
<protein>
    <submittedName>
        <fullName evidence="3">Erythrocyte membrane protein 1, PfEMP1, putative</fullName>
    </submittedName>
</protein>
<evidence type="ECO:0000259" key="2">
    <source>
        <dbReference type="Pfam" id="PF05424"/>
    </source>
</evidence>
<feature type="region of interest" description="Disordered" evidence="1">
    <location>
        <begin position="480"/>
        <end position="511"/>
    </location>
</feature>
<feature type="domain" description="Duffy-antigen binding" evidence="2">
    <location>
        <begin position="618"/>
        <end position="799"/>
    </location>
</feature>
<sequence length="1015" mass="114319">MGTTQSQEKSSLLKNFQYMIHHDGSGRKPLYKLLYFDYLNFLHYELDNEAWGWKIYEDIVKKSVGVGGGGSPTNEQLFCGWKQIQKQIFEKLKDQLTGSNTYNWDKDVLPLINIEEKKVLGATQDCKKLNVKIKDNIDEIKNAEFPAISGKSGPKCQGLTTSKDIHVPLRRRGLLVSYIYDYLNDIKDQFTTETTDQSKLKTVLGKKQTNIKVGSTNKNFNLTKDLVEGIAQDISKLIKQKHSTDDKAFCNEWTRTMDDYDTLLQGKDIVDDKETNDLQCLIKRIEQKVGGEKKFRDVWIPYFRGIVKDLHTKDFAKPTTGTPCTVDPSNKTQCVRFFEEWAEEFCKLKKELGQMVVTECGKTPSGTPGSSDCQGLCGIYKKFMTETKPYFTTYITTCINPIYSGDSTTTTSEDDLKQMFTKAADNSTTECCKDNGNCNENELFELNNDKSNIRYKCFCPGGKYNSKRDSQQECKNLLKPSATVRGRTVEPQQLGTAGQSGGNPTTTTAPTSTNSIMKIAQQVLDGAKQQWKQRDTSSSLVGKLSQAKFGKNGGTKVDKDDPCKLDKSKHTNDWRTYNATDNSSGKHRGPCTGKGKKGITEEKKWDTNSEAKDGYKDVLFPPRRLDMCTSNLESLNTSNEGLKNKDKAIHSLLGDVLLAAKEEANQIINLYDQNGAKSGSQSGSPIDDATKCRAIKASFADLGDIIRGRDLWSGENNTDMTKLQGYLKEIFKRIHEKHDGIKGNTKYASDATSSPPYKNLRNDWWTANRDKVWAAMKCDNTITCGDDPPLDDYVPQVLRWIDEWSHTYCVQRKTLANKVVSACEKCVEASKKYHEKTNVDTTSGSTGGVPGKECEKSSDGECGECKTACEECKQACEKYTQFVEGKSGGATNNWRAQWNNMNTKYQELMDKAKKKLEEQSKKPQTNPSGTTTPCSDKKDGKDCVKSFYEYLYESGYSTLSSYISNMSQNTDCGDDKHVVATNMWLHIYSELVDFIYIMEIRKFHFYDNGFIFMGI</sequence>
<comment type="caution">
    <text evidence="3">The sequence shown here is derived from an EMBL/GenBank/DDBJ whole genome shotgun (WGS) entry which is preliminary data.</text>
</comment>
<reference evidence="3" key="1">
    <citation type="submission" date="2016-09" db="EMBL/GenBank/DDBJ databases">
        <authorList>
            <consortium name="Pathogen Informatics"/>
            <person name="Sun Q."/>
            <person name="Inoue M."/>
        </authorList>
    </citation>
    <scope>NUCLEOTIDE SEQUENCE</scope>
</reference>
<dbReference type="Proteomes" id="UP000831156">
    <property type="component" value="Unassembled WGS sequence"/>
</dbReference>
<accession>A0ABY0KWC8</accession>
<feature type="region of interest" description="Disordered" evidence="1">
    <location>
        <begin position="914"/>
        <end position="938"/>
    </location>
</feature>
<evidence type="ECO:0000256" key="1">
    <source>
        <dbReference type="SAM" id="MobiDB-lite"/>
    </source>
</evidence>